<dbReference type="Pfam" id="PF00270">
    <property type="entry name" value="DEAD"/>
    <property type="match status" value="1"/>
</dbReference>
<dbReference type="GO" id="GO:0003676">
    <property type="term" value="F:nucleic acid binding"/>
    <property type="evidence" value="ECO:0007669"/>
    <property type="project" value="InterPro"/>
</dbReference>
<keyword evidence="8" id="KW-1185">Reference proteome</keyword>
<name>A0A2H4UVG1_9VIRU</name>
<dbReference type="Proteomes" id="UP000240325">
    <property type="component" value="Segment"/>
</dbReference>
<keyword evidence="3 7" id="KW-0347">Helicase</keyword>
<dbReference type="InterPro" id="IPR001650">
    <property type="entry name" value="Helicase_C-like"/>
</dbReference>
<dbReference type="GO" id="GO:0004386">
    <property type="term" value="F:helicase activity"/>
    <property type="evidence" value="ECO:0007669"/>
    <property type="project" value="UniProtKB-KW"/>
</dbReference>
<dbReference type="SUPFAM" id="SSF52540">
    <property type="entry name" value="P-loop containing nucleoside triphosphate hydrolases"/>
    <property type="match status" value="1"/>
</dbReference>
<reference evidence="7" key="1">
    <citation type="journal article" date="2017" name="Elife">
        <title>The kinetoplastid-infecting Bodo saltans virus (BsV), a window into the most abundant giant viruses in the sea.</title>
        <authorList>
            <person name="Deeg C.M."/>
            <person name="Chow C.-E.T."/>
            <person name="Suttle C.A."/>
        </authorList>
    </citation>
    <scope>NUCLEOTIDE SEQUENCE</scope>
    <source>
        <strain evidence="7">NG1</strain>
    </source>
</reference>
<sequence>MNSKLIVCNTDPVFPTDFVVQPKYTPDRFQRQAIEQTLLGRDIMICVPTGSGKTDVAINAIVYTIKVLKKKAIYTAPIKALSNEKFRDLRYRLKEYDISVGILTGDNKINPDADCIIATTEIIRNSLFRVMKLDESNYELSNEYITQIGCLVVDEVHYFNDKERGCVWETMLMMIDATVQVVMLSGTVGNPEIFCEWFSSIRNKEIALIKETKRIVPLNHNIFVDKCFLYLDHNDNYFSSNFNEAKIAYNERQKIRVKNHKQYDERADIVCLVKYLQKNDMLPAIMFLFSRNDCEKYANMVDGLNFLDQAEREQSKHIFEKYLAKHRKTHENLAEFDEMKELLQRGIAYHHADTLQHLREIIEILMKEKLIKILFATETMAIGVNVPARTTIFTALTKFSSDGKRQLYTSEYRQMAGRAGRRGIDTEGTIIYLPLREIPYEEDLKNVVTGLNPNLASNFRLDYQSLLKLSQMNINIVDFYKKSFMYFNDTIQIKLLNKENDTITRELSLIIVDIDKINLNSEKTQMIENYLKLEEKINNKFKLDKKQESEYKGLKHNIFKDSEMQKYCDLRKKINDTNIRFEKNNERILVYKNFIETLYEKFRCVLEDLEYVSKNTNQLITNDSITTKGIMCSLINDCNALMLTEIITGNYLNKFSVQEIVAFLSIFSEPVRKDKACGLHEFEGTELLHTSITTLSNVIKKLELIEKTHMEEILRTQFVVCTDFMDLAYEWGDDKTMHDILPYINEYEIRPELFRKTMIKVGNIVNVIINIVKWEKKNLELIPKLEECIKKIQREIVLITSLYLQ</sequence>
<organism evidence="7">
    <name type="scientific">Bodo saltans virus</name>
    <dbReference type="NCBI Taxonomy" id="2024608"/>
    <lineage>
        <taxon>Viruses</taxon>
        <taxon>Varidnaviria</taxon>
        <taxon>Bamfordvirae</taxon>
        <taxon>Nucleocytoviricota</taxon>
        <taxon>Megaviricetes</taxon>
        <taxon>Imitervirales</taxon>
        <taxon>Mimiviridae</taxon>
        <taxon>Klosneuvirinae</taxon>
        <taxon>Theiavirus</taxon>
        <taxon>Theiavirus salishense</taxon>
    </lineage>
</organism>
<dbReference type="InterPro" id="IPR050699">
    <property type="entry name" value="RNA-DNA_Helicase"/>
</dbReference>
<evidence type="ECO:0000256" key="3">
    <source>
        <dbReference type="ARBA" id="ARBA00022806"/>
    </source>
</evidence>
<dbReference type="EMBL" id="MF782455">
    <property type="protein sequence ID" value="ATZ80854.1"/>
    <property type="molecule type" value="Genomic_DNA"/>
</dbReference>
<dbReference type="PROSITE" id="PS51194">
    <property type="entry name" value="HELICASE_CTER"/>
    <property type="match status" value="1"/>
</dbReference>
<dbReference type="SMART" id="SM01142">
    <property type="entry name" value="DSHCT"/>
    <property type="match status" value="1"/>
</dbReference>
<dbReference type="SMART" id="SM00487">
    <property type="entry name" value="DEXDc"/>
    <property type="match status" value="1"/>
</dbReference>
<dbReference type="GO" id="GO:0016787">
    <property type="term" value="F:hydrolase activity"/>
    <property type="evidence" value="ECO:0007669"/>
    <property type="project" value="UniProtKB-KW"/>
</dbReference>
<dbReference type="InterPro" id="IPR027417">
    <property type="entry name" value="P-loop_NTPase"/>
</dbReference>
<dbReference type="GO" id="GO:0005524">
    <property type="term" value="F:ATP binding"/>
    <property type="evidence" value="ECO:0007669"/>
    <property type="project" value="UniProtKB-KW"/>
</dbReference>
<dbReference type="CDD" id="cd17921">
    <property type="entry name" value="DEXHc_Ski2"/>
    <property type="match status" value="1"/>
</dbReference>
<feature type="domain" description="Helicase C-terminal" evidence="6">
    <location>
        <begin position="299"/>
        <end position="467"/>
    </location>
</feature>
<dbReference type="Pfam" id="PF08148">
    <property type="entry name" value="DSHCT"/>
    <property type="match status" value="1"/>
</dbReference>
<evidence type="ECO:0000259" key="6">
    <source>
        <dbReference type="PROSITE" id="PS51194"/>
    </source>
</evidence>
<dbReference type="Gene3D" id="1.10.3380.30">
    <property type="match status" value="1"/>
</dbReference>
<dbReference type="InterPro" id="IPR014001">
    <property type="entry name" value="Helicase_ATP-bd"/>
</dbReference>
<dbReference type="Pfam" id="PF00271">
    <property type="entry name" value="Helicase_C"/>
    <property type="match status" value="1"/>
</dbReference>
<dbReference type="InterPro" id="IPR012961">
    <property type="entry name" value="Ski2/MTR4_C"/>
</dbReference>
<evidence type="ECO:0000256" key="4">
    <source>
        <dbReference type="ARBA" id="ARBA00022840"/>
    </source>
</evidence>
<evidence type="ECO:0000259" key="5">
    <source>
        <dbReference type="PROSITE" id="PS51192"/>
    </source>
</evidence>
<evidence type="ECO:0000313" key="7">
    <source>
        <dbReference type="EMBL" id="ATZ80854.1"/>
    </source>
</evidence>
<evidence type="ECO:0000256" key="2">
    <source>
        <dbReference type="ARBA" id="ARBA00022801"/>
    </source>
</evidence>
<dbReference type="CDD" id="cd18795">
    <property type="entry name" value="SF2_C_Ski2"/>
    <property type="match status" value="1"/>
</dbReference>
<keyword evidence="4" id="KW-0067">ATP-binding</keyword>
<dbReference type="PANTHER" id="PTHR12131">
    <property type="entry name" value="ATP-DEPENDENT RNA AND DNA HELICASE"/>
    <property type="match status" value="1"/>
</dbReference>
<keyword evidence="1" id="KW-0547">Nucleotide-binding</keyword>
<proteinExistence type="predicted"/>
<dbReference type="InterPro" id="IPR011545">
    <property type="entry name" value="DEAD/DEAH_box_helicase_dom"/>
</dbReference>
<feature type="domain" description="Helicase ATP-binding" evidence="5">
    <location>
        <begin position="34"/>
        <end position="206"/>
    </location>
</feature>
<dbReference type="SMART" id="SM00490">
    <property type="entry name" value="HELICc"/>
    <property type="match status" value="1"/>
</dbReference>
<accession>A0A2H4UVG1</accession>
<evidence type="ECO:0000313" key="8">
    <source>
        <dbReference type="Proteomes" id="UP000240325"/>
    </source>
</evidence>
<gene>
    <name evidence="7" type="ORF">BMW23_0808</name>
</gene>
<evidence type="ECO:0000256" key="1">
    <source>
        <dbReference type="ARBA" id="ARBA00022741"/>
    </source>
</evidence>
<dbReference type="Gene3D" id="3.40.50.300">
    <property type="entry name" value="P-loop containing nucleotide triphosphate hydrolases"/>
    <property type="match status" value="2"/>
</dbReference>
<keyword evidence="2" id="KW-0378">Hydrolase</keyword>
<protein>
    <submittedName>
        <fullName evidence="7">DEXDc helicase</fullName>
    </submittedName>
</protein>
<dbReference type="PROSITE" id="PS51192">
    <property type="entry name" value="HELICASE_ATP_BIND_1"/>
    <property type="match status" value="1"/>
</dbReference>
<dbReference type="PANTHER" id="PTHR12131:SF1">
    <property type="entry name" value="ATP-DEPENDENT RNA HELICASE SUPV3L1, MITOCHONDRIAL-RELATED"/>
    <property type="match status" value="1"/>
</dbReference>